<dbReference type="PANTHER" id="PTHR11011">
    <property type="entry name" value="MALE STERILITY PROTEIN 2-RELATED"/>
    <property type="match status" value="1"/>
</dbReference>
<dbReference type="Gene3D" id="3.40.50.720">
    <property type="entry name" value="NAD(P)-binding Rossmann-like Domain"/>
    <property type="match status" value="1"/>
</dbReference>
<dbReference type="InterPro" id="IPR013120">
    <property type="entry name" value="FAR_NAD-bd"/>
</dbReference>
<accession>A0A942A3Z8</accession>
<dbReference type="CDD" id="cd05263">
    <property type="entry name" value="MupV_like_SDR_e"/>
    <property type="match status" value="1"/>
</dbReference>
<comment type="caution">
    <text evidence="2">The sequence shown here is derived from an EMBL/GenBank/DDBJ whole genome shotgun (WGS) entry which is preliminary data.</text>
</comment>
<dbReference type="EMBL" id="JAANXD010000025">
    <property type="protein sequence ID" value="MBS1257447.1"/>
    <property type="molecule type" value="Genomic_DNA"/>
</dbReference>
<dbReference type="Pfam" id="PF07993">
    <property type="entry name" value="NAD_binding_4"/>
    <property type="match status" value="1"/>
</dbReference>
<evidence type="ECO:0000259" key="1">
    <source>
        <dbReference type="Pfam" id="PF07993"/>
    </source>
</evidence>
<evidence type="ECO:0000313" key="2">
    <source>
        <dbReference type="EMBL" id="MBS1257447.1"/>
    </source>
</evidence>
<dbReference type="AlphaFoldDB" id="A0A942A3Z8"/>
<dbReference type="InterPro" id="IPR026055">
    <property type="entry name" value="FAR"/>
</dbReference>
<sequence>MEKREKTFLVTGSTGFLGSAIARRLLVSGYRLRLLIRKRGNHALATSFGSEGTIKEIILGSQFDEYLPGQSSVTDGQTGAVESLYDLFSNNVEIFEGDITSGGLGLAEKEYKRLCYEVDEVFHCAAATHFENQHADELVTVNVKGTENMLQFANSGKQKRFHYVSTSYVAGKQNDIVYESELVDEEPLFNNEYERSKFIAEQVVIKYAKRNEIPYTIYRPSIIVGDSKTGATCKFDNLYTFMKVLFNIRNGFVNNESENLNDITVRVPGDPDALINLVPVDYVADAIVAILKAKESINKIFHIANPDPPKLSELRDLVMPVLGIEGINVKIDGQMEHRRLSSIERLFLRHTKTYYSYLFSRLRFDCRNTQSVLEITGIVCPAITRSLVRVLVDFAISCNWGDGKQTASQKAEIAC</sequence>
<organism evidence="2 3">
    <name type="scientific">Candidatus Scalindua arabica</name>
    <dbReference type="NCBI Taxonomy" id="1127984"/>
    <lineage>
        <taxon>Bacteria</taxon>
        <taxon>Pseudomonadati</taxon>
        <taxon>Planctomycetota</taxon>
        <taxon>Candidatus Brocadiia</taxon>
        <taxon>Candidatus Brocadiales</taxon>
        <taxon>Candidatus Scalinduaceae</taxon>
        <taxon>Candidatus Scalindua</taxon>
    </lineage>
</organism>
<proteinExistence type="predicted"/>
<reference evidence="2" key="1">
    <citation type="journal article" date="2021" name="ISME J.">
        <title>Fine-scale metabolic discontinuity in a stratified prokaryote microbiome of a Red Sea deep halocline.</title>
        <authorList>
            <person name="Michoud G."/>
            <person name="Ngugi D.K."/>
            <person name="Barozzi A."/>
            <person name="Merlino G."/>
            <person name="Calleja M.L."/>
            <person name="Delgado-Huertas A."/>
            <person name="Moran X.A.G."/>
            <person name="Daffonchio D."/>
        </authorList>
    </citation>
    <scope>NUCLEOTIDE SEQUENCE</scope>
    <source>
        <strain evidence="2">SuakinDeep_MAG55_1</strain>
    </source>
</reference>
<dbReference type="Proteomes" id="UP000722750">
    <property type="component" value="Unassembled WGS sequence"/>
</dbReference>
<name>A0A942A3Z8_9BACT</name>
<protein>
    <submittedName>
        <fullName evidence="2">Linear gramicidin synthase subunit D</fullName>
    </submittedName>
</protein>
<dbReference type="InterPro" id="IPR036291">
    <property type="entry name" value="NAD(P)-bd_dom_sf"/>
</dbReference>
<dbReference type="GO" id="GO:0080019">
    <property type="term" value="F:alcohol-forming very long-chain fatty acyl-CoA reductase activity"/>
    <property type="evidence" value="ECO:0007669"/>
    <property type="project" value="InterPro"/>
</dbReference>
<dbReference type="SUPFAM" id="SSF51735">
    <property type="entry name" value="NAD(P)-binding Rossmann-fold domains"/>
    <property type="match status" value="1"/>
</dbReference>
<evidence type="ECO:0000313" key="3">
    <source>
        <dbReference type="Proteomes" id="UP000722750"/>
    </source>
</evidence>
<feature type="domain" description="Thioester reductase (TE)" evidence="1">
    <location>
        <begin position="10"/>
        <end position="287"/>
    </location>
</feature>
<gene>
    <name evidence="2" type="ORF">MAG551_00491</name>
</gene>